<protein>
    <submittedName>
        <fullName evidence="1">Uncharacterized protein</fullName>
    </submittedName>
</protein>
<accession>A0AAV5HQX4</accession>
<evidence type="ECO:0000313" key="1">
    <source>
        <dbReference type="EMBL" id="GKU88962.1"/>
    </source>
</evidence>
<dbReference type="AlphaFoldDB" id="A0AAV5HQX4"/>
<proteinExistence type="predicted"/>
<sequence>MAYFFSPFSSFSPARFCSSFFPLQPENPPLQAASTSFEKLVRKLGISPPFLSKNLIWNPEIFPPAGNSRSALLCSPAALVVGANCLGFGLRDSSLQLPPAFSSPCSSGFSWKILVPDRSAN</sequence>
<name>A0AAV5HQX4_9ROSI</name>
<reference evidence="1 2" key="1">
    <citation type="journal article" date="2021" name="Commun. Biol.">
        <title>The genome of Shorea leprosula (Dipterocarpaceae) highlights the ecological relevance of drought in aseasonal tropical rainforests.</title>
        <authorList>
            <person name="Ng K.K.S."/>
            <person name="Kobayashi M.J."/>
            <person name="Fawcett J.A."/>
            <person name="Hatakeyama M."/>
            <person name="Paape T."/>
            <person name="Ng C.H."/>
            <person name="Ang C.C."/>
            <person name="Tnah L.H."/>
            <person name="Lee C.T."/>
            <person name="Nishiyama T."/>
            <person name="Sese J."/>
            <person name="O'Brien M.J."/>
            <person name="Copetti D."/>
            <person name="Mohd Noor M.I."/>
            <person name="Ong R.C."/>
            <person name="Putra M."/>
            <person name="Sireger I.Z."/>
            <person name="Indrioko S."/>
            <person name="Kosugi Y."/>
            <person name="Izuno A."/>
            <person name="Isagi Y."/>
            <person name="Lee S.L."/>
            <person name="Shimizu K.K."/>
        </authorList>
    </citation>
    <scope>NUCLEOTIDE SEQUENCE [LARGE SCALE GENOMIC DNA]</scope>
    <source>
        <strain evidence="1">214</strain>
    </source>
</reference>
<evidence type="ECO:0000313" key="2">
    <source>
        <dbReference type="Proteomes" id="UP001054252"/>
    </source>
</evidence>
<keyword evidence="2" id="KW-1185">Reference proteome</keyword>
<gene>
    <name evidence="1" type="ORF">SLEP1_g3167</name>
</gene>
<organism evidence="1 2">
    <name type="scientific">Rubroshorea leprosula</name>
    <dbReference type="NCBI Taxonomy" id="152421"/>
    <lineage>
        <taxon>Eukaryota</taxon>
        <taxon>Viridiplantae</taxon>
        <taxon>Streptophyta</taxon>
        <taxon>Embryophyta</taxon>
        <taxon>Tracheophyta</taxon>
        <taxon>Spermatophyta</taxon>
        <taxon>Magnoliopsida</taxon>
        <taxon>eudicotyledons</taxon>
        <taxon>Gunneridae</taxon>
        <taxon>Pentapetalae</taxon>
        <taxon>rosids</taxon>
        <taxon>malvids</taxon>
        <taxon>Malvales</taxon>
        <taxon>Dipterocarpaceae</taxon>
        <taxon>Rubroshorea</taxon>
    </lineage>
</organism>
<comment type="caution">
    <text evidence="1">The sequence shown here is derived from an EMBL/GenBank/DDBJ whole genome shotgun (WGS) entry which is preliminary data.</text>
</comment>
<dbReference type="Proteomes" id="UP001054252">
    <property type="component" value="Unassembled WGS sequence"/>
</dbReference>
<dbReference type="EMBL" id="BPVZ01000003">
    <property type="protein sequence ID" value="GKU88962.1"/>
    <property type="molecule type" value="Genomic_DNA"/>
</dbReference>